<dbReference type="OrthoDB" id="6152807at2759"/>
<dbReference type="GO" id="GO:0031012">
    <property type="term" value="C:extracellular matrix"/>
    <property type="evidence" value="ECO:0007669"/>
    <property type="project" value="TreeGrafter"/>
</dbReference>
<dbReference type="GO" id="GO:0061343">
    <property type="term" value="P:cell adhesion involved in heart morphogenesis"/>
    <property type="evidence" value="ECO:0007669"/>
    <property type="project" value="TreeGrafter"/>
</dbReference>
<dbReference type="Gene3D" id="3.60.10.10">
    <property type="entry name" value="Endonuclease/exonuclease/phosphatase"/>
    <property type="match status" value="1"/>
</dbReference>
<dbReference type="Proteomes" id="UP000269221">
    <property type="component" value="Unassembled WGS sequence"/>
</dbReference>
<organism evidence="1 2">
    <name type="scientific">Hirundo rustica rustica</name>
    <dbReference type="NCBI Taxonomy" id="333673"/>
    <lineage>
        <taxon>Eukaryota</taxon>
        <taxon>Metazoa</taxon>
        <taxon>Chordata</taxon>
        <taxon>Craniata</taxon>
        <taxon>Vertebrata</taxon>
        <taxon>Euteleostomi</taxon>
        <taxon>Archelosauria</taxon>
        <taxon>Archosauria</taxon>
        <taxon>Dinosauria</taxon>
        <taxon>Saurischia</taxon>
        <taxon>Theropoda</taxon>
        <taxon>Coelurosauria</taxon>
        <taxon>Aves</taxon>
        <taxon>Neognathae</taxon>
        <taxon>Neoaves</taxon>
        <taxon>Telluraves</taxon>
        <taxon>Australaves</taxon>
        <taxon>Passeriformes</taxon>
        <taxon>Sylvioidea</taxon>
        <taxon>Hirundinidae</taxon>
        <taxon>Hirundo</taxon>
    </lineage>
</organism>
<name>A0A3M0K0Z3_HIRRU</name>
<evidence type="ECO:0008006" key="3">
    <source>
        <dbReference type="Google" id="ProtNLM"/>
    </source>
</evidence>
<protein>
    <recommendedName>
        <fullName evidence="3">Endonuclease/exonuclease/phosphatase domain-containing protein</fullName>
    </recommendedName>
</protein>
<reference evidence="1 2" key="1">
    <citation type="submission" date="2018-07" db="EMBL/GenBank/DDBJ databases">
        <title>A high quality draft genome assembly of the barn swallow (H. rustica rustica).</title>
        <authorList>
            <person name="Formenti G."/>
            <person name="Chiara M."/>
            <person name="Poveda L."/>
            <person name="Francoijs K.-J."/>
            <person name="Bonisoli-Alquati A."/>
            <person name="Canova L."/>
            <person name="Gianfranceschi L."/>
            <person name="Horner D.S."/>
            <person name="Saino N."/>
        </authorList>
    </citation>
    <scope>NUCLEOTIDE SEQUENCE [LARGE SCALE GENOMIC DNA]</scope>
    <source>
        <strain evidence="1">Chelidonia</strain>
        <tissue evidence="1">Blood</tissue>
    </source>
</reference>
<dbReference type="PANTHER" id="PTHR33395">
    <property type="entry name" value="TRANSCRIPTASE, PUTATIVE-RELATED-RELATED"/>
    <property type="match status" value="1"/>
</dbReference>
<dbReference type="SUPFAM" id="SSF56219">
    <property type="entry name" value="DNase I-like"/>
    <property type="match status" value="1"/>
</dbReference>
<keyword evidence="2" id="KW-1185">Reference proteome</keyword>
<dbReference type="PANTHER" id="PTHR33395:SF22">
    <property type="entry name" value="REVERSE TRANSCRIPTASE DOMAIN-CONTAINING PROTEIN"/>
    <property type="match status" value="1"/>
</dbReference>
<dbReference type="AlphaFoldDB" id="A0A3M0K0Z3"/>
<dbReference type="InterPro" id="IPR036691">
    <property type="entry name" value="Endo/exonu/phosph_ase_sf"/>
</dbReference>
<sequence length="152" mass="16843">MRALAQSQRFDMAGISETWWDGSCACSALLDGSRIFRRDRQGGRGGGVAQYGIEGVECMELTAGNGTVESLWIRIKGQTNNADAITGVHYRPPGQDTDELLFEELRDSSKSTALVLMGEFNLAEINWEHPTPGTAQARIFLKTWMTTVWNRS</sequence>
<dbReference type="GO" id="GO:0007508">
    <property type="term" value="P:larval heart development"/>
    <property type="evidence" value="ECO:0007669"/>
    <property type="project" value="TreeGrafter"/>
</dbReference>
<evidence type="ECO:0000313" key="2">
    <source>
        <dbReference type="Proteomes" id="UP000269221"/>
    </source>
</evidence>
<evidence type="ECO:0000313" key="1">
    <source>
        <dbReference type="EMBL" id="RMC04910.1"/>
    </source>
</evidence>
<comment type="caution">
    <text evidence="1">The sequence shown here is derived from an EMBL/GenBank/DDBJ whole genome shotgun (WGS) entry which is preliminary data.</text>
</comment>
<proteinExistence type="predicted"/>
<dbReference type="STRING" id="333673.A0A3M0K0Z3"/>
<gene>
    <name evidence="1" type="ORF">DUI87_18085</name>
</gene>
<dbReference type="EMBL" id="QRBI01000123">
    <property type="protein sequence ID" value="RMC04910.1"/>
    <property type="molecule type" value="Genomic_DNA"/>
</dbReference>
<accession>A0A3M0K0Z3</accession>